<accession>A0ACC6V5F9</accession>
<keyword evidence="1" id="KW-0808">Transferase</keyword>
<name>A0ACC6V5F9_9XANT</name>
<sequence>MSDRGQCEPARDLPMFLQLYWRYRNAIAQGGLRPGDRVPSVRSHASEVGVARGTVEKAYELLVSEGYLLTRGPAGTVVSPMARGVGAGRRYSHPLPRAEPSLDASSAGVLSRPFQLGVPAFDAFPCKVWKRLAGRHLRSLDTAAMGYPEAAGYEPLRRAIANYLVSSRGVACTYEQVFVTAGYPGALDLICRTLLKTGDVGWYEDPGYLFARQFLQRSGMQLQPVSVDEEGLNVGEGLKQSPAARFAVVTPAHQSPTGVALSLPRRLQLLDWASQVNGWVIEDDYDSEFRYHGRPLPALSSLDDNDRVLYTGSFSKVLFPGLRLAYLVVPKAQTERFTDAAGQLGGVGSFVSQATVAEFMEQGHFSRHLRKMRTLYSQRRSYLVDALSDIFGSRMAIQPQAGGLQVLVYPATGQSDALLAQAAQARGLPLQALSRWRMRPSSSGGLLMGFSGFATQEQAYASVQRLRAALDDVWAPAGPRGAASPGPEAL</sequence>
<evidence type="ECO:0000313" key="2">
    <source>
        <dbReference type="Proteomes" id="UP001169740"/>
    </source>
</evidence>
<dbReference type="EMBL" id="JASVYU020000002">
    <property type="protein sequence ID" value="MFB8960774.1"/>
    <property type="molecule type" value="Genomic_DNA"/>
</dbReference>
<gene>
    <name evidence="1" type="ORF">QSH54_002375</name>
</gene>
<proteinExistence type="predicted"/>
<dbReference type="Proteomes" id="UP001169740">
    <property type="component" value="Unassembled WGS sequence"/>
</dbReference>
<comment type="caution">
    <text evidence="1">The sequence shown here is derived from an EMBL/GenBank/DDBJ whole genome shotgun (WGS) entry which is preliminary data.</text>
</comment>
<organism evidence="1 2">
    <name type="scientific">Xanthomonas arboricola pv. pruni</name>
    <dbReference type="NCBI Taxonomy" id="69929"/>
    <lineage>
        <taxon>Bacteria</taxon>
        <taxon>Pseudomonadati</taxon>
        <taxon>Pseudomonadota</taxon>
        <taxon>Gammaproteobacteria</taxon>
        <taxon>Lysobacterales</taxon>
        <taxon>Lysobacteraceae</taxon>
        <taxon>Xanthomonas</taxon>
    </lineage>
</organism>
<evidence type="ECO:0000313" key="1">
    <source>
        <dbReference type="EMBL" id="MFB8960774.1"/>
    </source>
</evidence>
<keyword evidence="1" id="KW-0032">Aminotransferase</keyword>
<reference evidence="1" key="1">
    <citation type="submission" date="2024-09" db="EMBL/GenBank/DDBJ databases">
        <authorList>
            <person name="Popovic Milovanovic T."/>
            <person name="Greer S."/>
            <person name="Ilicic R."/>
            <person name="Jelusic A."/>
            <person name="Grant M."/>
            <person name="Vicente J."/>
            <person name="Studholme D.J."/>
        </authorList>
    </citation>
    <scope>NUCLEOTIDE SEQUENCE</scope>
    <source>
        <strain evidence="1">Xp320</strain>
    </source>
</reference>
<protein>
    <submittedName>
        <fullName evidence="1">PLP-dependent aminotransferase family protein</fullName>
    </submittedName>
</protein>